<reference evidence="1" key="1">
    <citation type="submission" date="2021-03" db="EMBL/GenBank/DDBJ databases">
        <title>Evolutionary priming and transition to the ectomycorrhizal habit in an iconic lineage of mushroom-forming fungi: is preadaptation a requirement?</title>
        <authorList>
            <consortium name="DOE Joint Genome Institute"/>
            <person name="Looney B.P."/>
            <person name="Miyauchi S."/>
            <person name="Morin E."/>
            <person name="Drula E."/>
            <person name="Courty P.E."/>
            <person name="Chicoki N."/>
            <person name="Fauchery L."/>
            <person name="Kohler A."/>
            <person name="Kuo A."/>
            <person name="LaButti K."/>
            <person name="Pangilinan J."/>
            <person name="Lipzen A."/>
            <person name="Riley R."/>
            <person name="Andreopoulos W."/>
            <person name="He G."/>
            <person name="Johnson J."/>
            <person name="Barry K.W."/>
            <person name="Grigoriev I.V."/>
            <person name="Nagy L."/>
            <person name="Hibbett D."/>
            <person name="Henrissat B."/>
            <person name="Matheny P.B."/>
            <person name="Labbe J."/>
            <person name="Martin A.F."/>
        </authorList>
    </citation>
    <scope>NUCLEOTIDE SEQUENCE</scope>
    <source>
        <strain evidence="1">BPL698</strain>
    </source>
</reference>
<name>A0ACC0UFF4_9AGAM</name>
<organism evidence="1 2">
    <name type="scientific">Russula earlei</name>
    <dbReference type="NCBI Taxonomy" id="71964"/>
    <lineage>
        <taxon>Eukaryota</taxon>
        <taxon>Fungi</taxon>
        <taxon>Dikarya</taxon>
        <taxon>Basidiomycota</taxon>
        <taxon>Agaricomycotina</taxon>
        <taxon>Agaricomycetes</taxon>
        <taxon>Russulales</taxon>
        <taxon>Russulaceae</taxon>
        <taxon>Russula</taxon>
    </lineage>
</organism>
<proteinExistence type="predicted"/>
<evidence type="ECO:0000313" key="2">
    <source>
        <dbReference type="Proteomes" id="UP001207468"/>
    </source>
</evidence>
<sequence length="231" mass="24821">MFPPPGYHIFTNNNSTTGGVALHHAAMAVRAGEARCVLALGFERMAPGALAAHHHWPDRPNPVLPLLAAAARASPDADRAAKNHKHALDNNPYAQRRAGYSEAEVLASPQITNELTKLTCCPTTDGAACCAIASEAFVHANKLENQAIEQVATALATDYPEAFEGRSAMDSVGYGMTRRLADKVFTKAPASRDEVGVVELHDCFAANEVLAPNMSFHFLKITNRRKCFASL</sequence>
<accession>A0ACC0UFF4</accession>
<keyword evidence="2" id="KW-1185">Reference proteome</keyword>
<dbReference type="EMBL" id="JAGFNK010000045">
    <property type="protein sequence ID" value="KAI9510308.1"/>
    <property type="molecule type" value="Genomic_DNA"/>
</dbReference>
<protein>
    <submittedName>
        <fullName evidence="1">Uncharacterized protein</fullName>
    </submittedName>
</protein>
<evidence type="ECO:0000313" key="1">
    <source>
        <dbReference type="EMBL" id="KAI9510308.1"/>
    </source>
</evidence>
<gene>
    <name evidence="1" type="ORF">F5148DRAFT_1282084</name>
</gene>
<dbReference type="Proteomes" id="UP001207468">
    <property type="component" value="Unassembled WGS sequence"/>
</dbReference>
<comment type="caution">
    <text evidence="1">The sequence shown here is derived from an EMBL/GenBank/DDBJ whole genome shotgun (WGS) entry which is preliminary data.</text>
</comment>